<proteinExistence type="predicted"/>
<dbReference type="RefSeq" id="WP_223100565.1">
    <property type="nucleotide sequence ID" value="NZ_CP061913.1"/>
</dbReference>
<gene>
    <name evidence="2" type="ORF">ACFFTR_42405</name>
</gene>
<evidence type="ECO:0000313" key="2">
    <source>
        <dbReference type="EMBL" id="MFB9449770.1"/>
    </source>
</evidence>
<name>A0ABV5MLM3_9ACTN</name>
<dbReference type="Proteomes" id="UP001589608">
    <property type="component" value="Unassembled WGS sequence"/>
</dbReference>
<protein>
    <submittedName>
        <fullName evidence="2">Uncharacterized protein</fullName>
    </submittedName>
</protein>
<dbReference type="EMBL" id="JBHMCA010000069">
    <property type="protein sequence ID" value="MFB9449770.1"/>
    <property type="molecule type" value="Genomic_DNA"/>
</dbReference>
<feature type="compositionally biased region" description="Basic and acidic residues" evidence="1">
    <location>
        <begin position="7"/>
        <end position="17"/>
    </location>
</feature>
<comment type="caution">
    <text evidence="2">The sequence shown here is derived from an EMBL/GenBank/DDBJ whole genome shotgun (WGS) entry which is preliminary data.</text>
</comment>
<keyword evidence="3" id="KW-1185">Reference proteome</keyword>
<evidence type="ECO:0000313" key="3">
    <source>
        <dbReference type="Proteomes" id="UP001589608"/>
    </source>
</evidence>
<reference evidence="2 3" key="1">
    <citation type="submission" date="2024-09" db="EMBL/GenBank/DDBJ databases">
        <authorList>
            <person name="Sun Q."/>
            <person name="Mori K."/>
        </authorList>
    </citation>
    <scope>NUCLEOTIDE SEQUENCE [LARGE SCALE GENOMIC DNA]</scope>
    <source>
        <strain evidence="2 3">JCM 3307</strain>
    </source>
</reference>
<sequence length="109" mass="11478">MKAPEVIFREPGEDGPRGRGPSTDDVEPIVGQTEIDSIDQAEAGGVEPGDDVEPRTAAATAARRRKHAEKLATSLGPRIGDLPDAHLRALTGVLFAACAERGLTVPDLR</sequence>
<evidence type="ECO:0000256" key="1">
    <source>
        <dbReference type="SAM" id="MobiDB-lite"/>
    </source>
</evidence>
<feature type="region of interest" description="Disordered" evidence="1">
    <location>
        <begin position="1"/>
        <end position="70"/>
    </location>
</feature>
<organism evidence="2 3">
    <name type="scientific">Dactylosporangium vinaceum</name>
    <dbReference type="NCBI Taxonomy" id="53362"/>
    <lineage>
        <taxon>Bacteria</taxon>
        <taxon>Bacillati</taxon>
        <taxon>Actinomycetota</taxon>
        <taxon>Actinomycetes</taxon>
        <taxon>Micromonosporales</taxon>
        <taxon>Micromonosporaceae</taxon>
        <taxon>Dactylosporangium</taxon>
    </lineage>
</organism>
<accession>A0ABV5MLM3</accession>